<feature type="compositionally biased region" description="Basic and acidic residues" evidence="1">
    <location>
        <begin position="62"/>
        <end position="76"/>
    </location>
</feature>
<feature type="region of interest" description="Disordered" evidence="1">
    <location>
        <begin position="40"/>
        <end position="76"/>
    </location>
</feature>
<feature type="region of interest" description="Disordered" evidence="1">
    <location>
        <begin position="723"/>
        <end position="774"/>
    </location>
</feature>
<evidence type="ECO:0000313" key="3">
    <source>
        <dbReference type="Proteomes" id="UP000177798"/>
    </source>
</evidence>
<dbReference type="AlphaFoldDB" id="A0A1D9PYU4"/>
<gene>
    <name evidence="2" type="ORF">sscle_03g024920</name>
</gene>
<dbReference type="VEuPathDB" id="FungiDB:sscle_03g024920"/>
<dbReference type="EMBL" id="CP017816">
    <property type="protein sequence ID" value="APA07722.1"/>
    <property type="molecule type" value="Genomic_DNA"/>
</dbReference>
<evidence type="ECO:0000313" key="2">
    <source>
        <dbReference type="EMBL" id="APA07722.1"/>
    </source>
</evidence>
<feature type="compositionally biased region" description="Polar residues" evidence="1">
    <location>
        <begin position="765"/>
        <end position="774"/>
    </location>
</feature>
<proteinExistence type="predicted"/>
<organism evidence="2 3">
    <name type="scientific">Sclerotinia sclerotiorum (strain ATCC 18683 / 1980 / Ss-1)</name>
    <name type="common">White mold</name>
    <name type="synonym">Whetzelinia sclerotiorum</name>
    <dbReference type="NCBI Taxonomy" id="665079"/>
    <lineage>
        <taxon>Eukaryota</taxon>
        <taxon>Fungi</taxon>
        <taxon>Dikarya</taxon>
        <taxon>Ascomycota</taxon>
        <taxon>Pezizomycotina</taxon>
        <taxon>Leotiomycetes</taxon>
        <taxon>Helotiales</taxon>
        <taxon>Sclerotiniaceae</taxon>
        <taxon>Sclerotinia</taxon>
    </lineage>
</organism>
<evidence type="ECO:0000256" key="1">
    <source>
        <dbReference type="SAM" id="MobiDB-lite"/>
    </source>
</evidence>
<dbReference type="OrthoDB" id="2364732at2759"/>
<protein>
    <submittedName>
        <fullName evidence="2">Uncharacterized protein</fullName>
    </submittedName>
</protein>
<sequence length="774" mass="90183">MPVTTRSKSKRCFSSIANDVELYLSKTSYPQKLVSSLKPRRLNRLFNQSRKKRPKKPLPLEPKPEQESPKHQGHNKDELSLANTDFLSPSLPPNTFTHFFCQRCNCQQGVFTSLVDSCTNCTHQFDDHHDMTHPWNPVCDYLCERQDLVTSIMQRLLDTRVLVIRATPFVGKTVILKLLGYHIVEEHRDLEPVYIEWKTMKQRNNLPFDKYLGNEASKWQSKNSKVRPHNPAARKVFLIDEAQNSYEDGEFWHQNLKNYNTRSQSLFVLVCLYGISGISAAHEPGIASQALLVDSFQRIELRPSANNNLHILFTPKETSVMVMKWATVQNFQLENGMFEYLHAATNGHPGVLDMILNYLKLCFTNLPDNIRCTRSWSLQLCCDLIAEDSGFITELNRWGRGLWTSKSELQVKKYLEKPPYSHIPFFRVKAALRTAAELLHGYTLPNGESNDAFTFCYKMGLLHTEQPYPGRRDITYTFASPIHRRYAYHRLFPGPEPGTRLDKITLRQACLNVIERFSPSILQVQSPGSQSSWGIPEAAFQNEIYCCFSHELNNIEILSEYSYTKDGRIDFYILNKKWGIEILQSGNKNRVEEHLDRFRIGGKYHGWGILEDYIVLNFCPKSTVQALEIRDPDIHSHILQIAISSNEHTAEVYTYDNKLQKTLHLSEGRQRLRYADCDWDSDESDIYTALCDQKILGKEAEQRIQQNEQELQELRQWMELKEQEMGRKDQEMARKDQEMARKDQEVARKDQEMKQKEQEMERKINQLQLQINQR</sequence>
<feature type="compositionally biased region" description="Basic and acidic residues" evidence="1">
    <location>
        <begin position="723"/>
        <end position="764"/>
    </location>
</feature>
<name>A0A1D9PYU4_SCLS1</name>
<accession>A0A1D9PYU4</accession>
<reference evidence="3" key="1">
    <citation type="journal article" date="2017" name="Genome Biol. Evol.">
        <title>The complete genome sequence of the phytopathogenic fungus Sclerotinia sclerotiorum reveals insights into the genome architecture of broad host range pathogens.</title>
        <authorList>
            <person name="Derbyshire M."/>
            <person name="Denton-Giles M."/>
            <person name="Hegedus D."/>
            <person name="Seifbarghy S."/>
            <person name="Rollins J."/>
            <person name="van Kan J."/>
            <person name="Seidl M.F."/>
            <person name="Faino L."/>
            <person name="Mbengue M."/>
            <person name="Navaud O."/>
            <person name="Raffaele S."/>
            <person name="Hammond-Kosack K."/>
            <person name="Heard S."/>
            <person name="Oliver R."/>
        </authorList>
    </citation>
    <scope>NUCLEOTIDE SEQUENCE [LARGE SCALE GENOMIC DNA]</scope>
    <source>
        <strain evidence="3">ATCC 18683 / 1980 / Ss-1</strain>
    </source>
</reference>
<dbReference type="Proteomes" id="UP000177798">
    <property type="component" value="Chromosome 3"/>
</dbReference>
<feature type="compositionally biased region" description="Basic residues" evidence="1">
    <location>
        <begin position="40"/>
        <end position="56"/>
    </location>
</feature>